<dbReference type="GO" id="GO:0007411">
    <property type="term" value="P:axon guidance"/>
    <property type="evidence" value="ECO:0007669"/>
    <property type="project" value="TreeGrafter"/>
</dbReference>
<organism evidence="5 6">
    <name type="scientific">Paralvinella palmiformis</name>
    <dbReference type="NCBI Taxonomy" id="53620"/>
    <lineage>
        <taxon>Eukaryota</taxon>
        <taxon>Metazoa</taxon>
        <taxon>Spiralia</taxon>
        <taxon>Lophotrochozoa</taxon>
        <taxon>Annelida</taxon>
        <taxon>Polychaeta</taxon>
        <taxon>Sedentaria</taxon>
        <taxon>Canalipalpata</taxon>
        <taxon>Terebellida</taxon>
        <taxon>Terebelliformia</taxon>
        <taxon>Alvinellidae</taxon>
        <taxon>Paralvinella</taxon>
    </lineage>
</organism>
<dbReference type="Gene3D" id="2.30.29.30">
    <property type="entry name" value="Pleckstrin-homology domain (PH domain)/Phosphotyrosine-binding domain (PTB)"/>
    <property type="match status" value="1"/>
</dbReference>
<dbReference type="InterPro" id="IPR001849">
    <property type="entry name" value="PH_domain"/>
</dbReference>
<dbReference type="PROSITE" id="PS50003">
    <property type="entry name" value="PH_DOMAIN"/>
    <property type="match status" value="1"/>
</dbReference>
<feature type="region of interest" description="Disordered" evidence="2">
    <location>
        <begin position="646"/>
        <end position="708"/>
    </location>
</feature>
<accession>A0AAD9MYH0</accession>
<dbReference type="InterPro" id="IPR011993">
    <property type="entry name" value="PH-like_dom_sf"/>
</dbReference>
<feature type="region of interest" description="Disordered" evidence="2">
    <location>
        <begin position="574"/>
        <end position="626"/>
    </location>
</feature>
<feature type="compositionally biased region" description="Polar residues" evidence="2">
    <location>
        <begin position="656"/>
        <end position="668"/>
    </location>
</feature>
<comment type="caution">
    <text evidence="5">The sequence shown here is derived from an EMBL/GenBank/DDBJ whole genome shotgun (WGS) entry which is preliminary data.</text>
</comment>
<feature type="compositionally biased region" description="Basic and acidic residues" evidence="2">
    <location>
        <begin position="71"/>
        <end position="81"/>
    </location>
</feature>
<dbReference type="PANTHER" id="PTHR22826:SF106">
    <property type="entry name" value="TRIO, ISOFORM A"/>
    <property type="match status" value="1"/>
</dbReference>
<dbReference type="Proteomes" id="UP001208570">
    <property type="component" value="Unassembled WGS sequence"/>
</dbReference>
<keyword evidence="1" id="KW-0344">Guanine-nucleotide releasing factor</keyword>
<reference evidence="5" key="1">
    <citation type="journal article" date="2023" name="Mol. Biol. Evol.">
        <title>Third-Generation Sequencing Reveals the Adaptive Role of the Epigenome in Three Deep-Sea Polychaetes.</title>
        <authorList>
            <person name="Perez M."/>
            <person name="Aroh O."/>
            <person name="Sun Y."/>
            <person name="Lan Y."/>
            <person name="Juniper S.K."/>
            <person name="Young C.R."/>
            <person name="Angers B."/>
            <person name="Qian P.Y."/>
        </authorList>
    </citation>
    <scope>NUCLEOTIDE SEQUENCE</scope>
    <source>
        <strain evidence="5">P08H-3</strain>
    </source>
</reference>
<name>A0AAD9MYH0_9ANNE</name>
<protein>
    <submittedName>
        <fullName evidence="5">Uncharacterized protein</fullName>
    </submittedName>
</protein>
<evidence type="ECO:0000256" key="1">
    <source>
        <dbReference type="ARBA" id="ARBA00022658"/>
    </source>
</evidence>
<keyword evidence="6" id="KW-1185">Reference proteome</keyword>
<evidence type="ECO:0000313" key="6">
    <source>
        <dbReference type="Proteomes" id="UP001208570"/>
    </source>
</evidence>
<dbReference type="GO" id="GO:0005085">
    <property type="term" value="F:guanyl-nucleotide exchange factor activity"/>
    <property type="evidence" value="ECO:0007669"/>
    <property type="project" value="UniProtKB-KW"/>
</dbReference>
<dbReference type="PROSITE" id="PS50010">
    <property type="entry name" value="DH_2"/>
    <property type="match status" value="1"/>
</dbReference>
<dbReference type="CDD" id="cd13241">
    <property type="entry name" value="PH2_Kalirin_Trio_p63RhoGEF"/>
    <property type="match status" value="1"/>
</dbReference>
<dbReference type="SUPFAM" id="SSF48065">
    <property type="entry name" value="DBL homology domain (DH-domain)"/>
    <property type="match status" value="1"/>
</dbReference>
<dbReference type="Pfam" id="PF00621">
    <property type="entry name" value="RhoGEF"/>
    <property type="match status" value="1"/>
</dbReference>
<dbReference type="InterPro" id="IPR000219">
    <property type="entry name" value="DH_dom"/>
</dbReference>
<dbReference type="InterPro" id="IPR055251">
    <property type="entry name" value="SOS1_NGEF_PH"/>
</dbReference>
<evidence type="ECO:0000259" key="3">
    <source>
        <dbReference type="PROSITE" id="PS50003"/>
    </source>
</evidence>
<dbReference type="GO" id="GO:0005737">
    <property type="term" value="C:cytoplasm"/>
    <property type="evidence" value="ECO:0007669"/>
    <property type="project" value="TreeGrafter"/>
</dbReference>
<dbReference type="SMART" id="SM00325">
    <property type="entry name" value="RhoGEF"/>
    <property type="match status" value="1"/>
</dbReference>
<evidence type="ECO:0000259" key="4">
    <source>
        <dbReference type="PROSITE" id="PS50010"/>
    </source>
</evidence>
<dbReference type="AlphaFoldDB" id="A0AAD9MYH0"/>
<dbReference type="GO" id="GO:0019898">
    <property type="term" value="C:extrinsic component of membrane"/>
    <property type="evidence" value="ECO:0007669"/>
    <property type="project" value="TreeGrafter"/>
</dbReference>
<feature type="compositionally biased region" description="Basic and acidic residues" evidence="2">
    <location>
        <begin position="115"/>
        <end position="132"/>
    </location>
</feature>
<dbReference type="Gene3D" id="1.20.900.10">
    <property type="entry name" value="Dbl homology (DH) domain"/>
    <property type="match status" value="1"/>
</dbReference>
<feature type="domain" description="PH" evidence="3">
    <location>
        <begin position="414"/>
        <end position="532"/>
    </location>
</feature>
<dbReference type="Pfam" id="PF22697">
    <property type="entry name" value="SOS1_NGEF_PH"/>
    <property type="match status" value="1"/>
</dbReference>
<dbReference type="SMART" id="SM00233">
    <property type="entry name" value="PH"/>
    <property type="match status" value="1"/>
</dbReference>
<feature type="compositionally biased region" description="Polar residues" evidence="2">
    <location>
        <begin position="40"/>
        <end position="50"/>
    </location>
</feature>
<evidence type="ECO:0000256" key="2">
    <source>
        <dbReference type="SAM" id="MobiDB-lite"/>
    </source>
</evidence>
<dbReference type="InterPro" id="IPR035899">
    <property type="entry name" value="DBL_dom_sf"/>
</dbReference>
<proteinExistence type="predicted"/>
<dbReference type="PANTHER" id="PTHR22826">
    <property type="entry name" value="RHO GUANINE EXCHANGE FACTOR-RELATED"/>
    <property type="match status" value="1"/>
</dbReference>
<evidence type="ECO:0000313" key="5">
    <source>
        <dbReference type="EMBL" id="KAK2148868.1"/>
    </source>
</evidence>
<dbReference type="EMBL" id="JAODUP010000478">
    <property type="protein sequence ID" value="KAK2148868.1"/>
    <property type="molecule type" value="Genomic_DNA"/>
</dbReference>
<feature type="domain" description="DH" evidence="4">
    <location>
        <begin position="168"/>
        <end position="402"/>
    </location>
</feature>
<sequence length="762" mass="85596">MGLGSPRAGIARYPLVAVNVAFNPPSGESVTCVEPWSRTQKLSRLNQQQTERFKEQITPESATKVQASPPDHQRDAVLHDNEVEEDVAVEMPPPMEEIKTHTLPPSQPTSEEDRDSSHPSEDGASGDVDRELPSTASDAVASTDGAVETSAEPPKEEQQAPQSEQSEEESFVINELIETERDYVRDLGLVVEGYMQTIQSGKKPIPEDMQGKDRIVFGNIHQIFDWHRETFSKEVEKCADDPERVGGLFIKFENKLHMYVRYCENKPKSEYIVAEYIDYFEELRKELGHKLQLPDLLIKPVQRIMKYQLLLKVCLFLRMVVFIEMHEDKYCKYVCIHALPPPPITHTHTHTHIYTHTHNGYDCLLFPKQDILKYTDRMGDDTKILQKAVQVMCVVPKAANDMMIVGRLQGFEGKITAQGKLLLQDTLMVQEHNPKAAKGDQQKFKERRVFLFEQIIIFSEEIEKKNNLSNPGYIYKNSLMVNKMELDDKSSTDPLIFALIDKTPRSNLHLICQAPSDQVKQNWVSQIRAILEMQKDFLAVRLSLSSSKAFNRIVLFFTSYSQWSSPELGSTHRSSLLRKTHSHPQSDKMAMVSPPCDPGFRLSDPQKYTRCKSVPTPLPKVDVDPSNKTKKNAIALMLSSALLPTKVGELPPGGNPKTSQKNTTSSSPKPKRNFLEGVKNTLRPRKSPDNSSTSSSHGIIRASPAPKDSDLVQIAAETELTKNADTYAMILSSGDRAGNSGLNSLLEMASVQPDDTPTDDTS</sequence>
<gene>
    <name evidence="5" type="ORF">LSH36_478g02010</name>
</gene>
<dbReference type="SUPFAM" id="SSF50729">
    <property type="entry name" value="PH domain-like"/>
    <property type="match status" value="1"/>
</dbReference>
<feature type="region of interest" description="Disordered" evidence="2">
    <location>
        <begin position="40"/>
        <end position="169"/>
    </location>
</feature>
<dbReference type="InterPro" id="IPR051336">
    <property type="entry name" value="RhoGEF_Guanine_NuclExch_SF"/>
</dbReference>
<dbReference type="CDD" id="cd00160">
    <property type="entry name" value="RhoGEF"/>
    <property type="match status" value="1"/>
</dbReference>